<comment type="caution">
    <text evidence="4">The sequence shown here is derived from an EMBL/GenBank/DDBJ whole genome shotgun (WGS) entry which is preliminary data.</text>
</comment>
<feature type="non-terminal residue" evidence="4">
    <location>
        <position position="177"/>
    </location>
</feature>
<dbReference type="InterPro" id="IPR028098">
    <property type="entry name" value="Glyco_trans_4-like_N"/>
</dbReference>
<dbReference type="Proteomes" id="UP000477722">
    <property type="component" value="Unassembled WGS sequence"/>
</dbReference>
<protein>
    <submittedName>
        <fullName evidence="4">Glycosyltransferase family 4 protein</fullName>
    </submittedName>
</protein>
<dbReference type="Pfam" id="PF13439">
    <property type="entry name" value="Glyco_transf_4"/>
    <property type="match status" value="1"/>
</dbReference>
<dbReference type="GO" id="GO:0016757">
    <property type="term" value="F:glycosyltransferase activity"/>
    <property type="evidence" value="ECO:0007669"/>
    <property type="project" value="UniProtKB-KW"/>
</dbReference>
<keyword evidence="2 4" id="KW-0808">Transferase</keyword>
<evidence type="ECO:0000313" key="5">
    <source>
        <dbReference type="Proteomes" id="UP000477722"/>
    </source>
</evidence>
<keyword evidence="5" id="KW-1185">Reference proteome</keyword>
<dbReference type="SUPFAM" id="SSF53756">
    <property type="entry name" value="UDP-Glycosyltransferase/glycogen phosphorylase"/>
    <property type="match status" value="1"/>
</dbReference>
<name>A0A6G4X3T1_9ACTN</name>
<evidence type="ECO:0000313" key="4">
    <source>
        <dbReference type="EMBL" id="NGO71540.1"/>
    </source>
</evidence>
<evidence type="ECO:0000259" key="3">
    <source>
        <dbReference type="Pfam" id="PF13439"/>
    </source>
</evidence>
<proteinExistence type="predicted"/>
<dbReference type="AlphaFoldDB" id="A0A6G4X3T1"/>
<evidence type="ECO:0000256" key="1">
    <source>
        <dbReference type="ARBA" id="ARBA00022676"/>
    </source>
</evidence>
<sequence length="177" mass="19045">MPRSSPRSRRSPRTLIVTNDFPPRRGGIETFVYEMARRFPPGEALVYTSAGGAGADAFDAAQPYPVVRDRARTLLPTPRTAATARALARRYGCDRVWFGAAAPLGLLAGPLGLPSVATTHGHETWWAALPGTRRLLRRIGRQSDTVTYLTAHSRSRVAGALGPDAASRMARLAPGVD</sequence>
<dbReference type="EMBL" id="JAAKZZ010000317">
    <property type="protein sequence ID" value="NGO71540.1"/>
    <property type="molecule type" value="Genomic_DNA"/>
</dbReference>
<feature type="domain" description="Glycosyltransferase subfamily 4-like N-terminal" evidence="3">
    <location>
        <begin position="26"/>
        <end position="177"/>
    </location>
</feature>
<dbReference type="Gene3D" id="3.40.50.2000">
    <property type="entry name" value="Glycogen Phosphorylase B"/>
    <property type="match status" value="1"/>
</dbReference>
<keyword evidence="1" id="KW-0328">Glycosyltransferase</keyword>
<gene>
    <name evidence="4" type="ORF">G5C65_24950</name>
</gene>
<reference evidence="4 5" key="1">
    <citation type="submission" date="2020-02" db="EMBL/GenBank/DDBJ databases">
        <title>Whole-genome analyses of novel actinobacteria.</title>
        <authorList>
            <person name="Sahin N."/>
            <person name="Tatar D."/>
        </authorList>
    </citation>
    <scope>NUCLEOTIDE SEQUENCE [LARGE SCALE GENOMIC DNA]</scope>
    <source>
        <strain evidence="4 5">SB3404</strain>
    </source>
</reference>
<evidence type="ECO:0000256" key="2">
    <source>
        <dbReference type="ARBA" id="ARBA00022679"/>
    </source>
</evidence>
<organism evidence="4 5">
    <name type="scientific">Streptomyces boncukensis</name>
    <dbReference type="NCBI Taxonomy" id="2711219"/>
    <lineage>
        <taxon>Bacteria</taxon>
        <taxon>Bacillati</taxon>
        <taxon>Actinomycetota</taxon>
        <taxon>Actinomycetes</taxon>
        <taxon>Kitasatosporales</taxon>
        <taxon>Streptomycetaceae</taxon>
        <taxon>Streptomyces</taxon>
    </lineage>
</organism>
<accession>A0A6G4X3T1</accession>